<organism evidence="6 7">
    <name type="scientific">Ornithinimicrobium cryptoxanthini</name>
    <dbReference type="NCBI Taxonomy" id="2934161"/>
    <lineage>
        <taxon>Bacteria</taxon>
        <taxon>Bacillati</taxon>
        <taxon>Actinomycetota</taxon>
        <taxon>Actinomycetes</taxon>
        <taxon>Micrococcales</taxon>
        <taxon>Ornithinimicrobiaceae</taxon>
        <taxon>Ornithinimicrobium</taxon>
    </lineage>
</organism>
<dbReference type="PROSITE" id="PS51257">
    <property type="entry name" value="PROKAR_LIPOPROTEIN"/>
    <property type="match status" value="1"/>
</dbReference>
<evidence type="ECO:0000256" key="1">
    <source>
        <dbReference type="ARBA" id="ARBA00008520"/>
    </source>
</evidence>
<dbReference type="RefSeq" id="WP_252621771.1">
    <property type="nucleotide sequence ID" value="NZ_CP099490.1"/>
</dbReference>
<sequence>MNRHRRRHRVAMALCAATALSALAACGGETDSTRLTWYINPDGGGSDPNGKGQAQIARECTEAAGGEYSLEVQLLPNSASDQRQQLIRRLAAQDPGVDLMSIDPVFIAEFAQAGYLAPVPGDMVEVFTEDRVDAAITSSEWDGELVTVPFWANTQLLWYRKSVAEAAGIDPEQGVTWDQLIEAAESEDVTIGVQANRYEGYTVWINALIAGAGGEILVNPGPAVEDIELGLDTDAGRKAAEVIRSVSDSGVGGPSMGTSDETAALNLFQDPNTSGFLVNWPYVWAAFPANGVEFIDDIGAAPYPATTEDGSSAPPYGGISLGVGVAGEHPDLAYQAAECITNQEHQVLYMTGTGNPASRAAVFDDQAVIDQFPMADLIRESLDNAVPRPQTQYYGDLSTGLQREFSPPSSVTEDTPAQASELIIDVLRGEALL</sequence>
<evidence type="ECO:0000256" key="2">
    <source>
        <dbReference type="ARBA" id="ARBA00022448"/>
    </source>
</evidence>
<reference evidence="6" key="1">
    <citation type="submission" date="2022-06" db="EMBL/GenBank/DDBJ databases">
        <title>Ornithinimicrobium JY.X270.</title>
        <authorList>
            <person name="Huang Y."/>
        </authorList>
    </citation>
    <scope>NUCLEOTIDE SEQUENCE</scope>
    <source>
        <strain evidence="6">JY.X270</strain>
    </source>
</reference>
<dbReference type="InterPro" id="IPR006059">
    <property type="entry name" value="SBP"/>
</dbReference>
<dbReference type="PANTHER" id="PTHR43649:SF34">
    <property type="entry name" value="ABC TRANSPORTER PERIPLASMIC-BINDING PROTEIN YCJN-RELATED"/>
    <property type="match status" value="1"/>
</dbReference>
<feature type="region of interest" description="Disordered" evidence="4">
    <location>
        <begin position="394"/>
        <end position="416"/>
    </location>
</feature>
<proteinExistence type="inferred from homology"/>
<feature type="chain" id="PRO_5045464915" evidence="5">
    <location>
        <begin position="25"/>
        <end position="433"/>
    </location>
</feature>
<dbReference type="EMBL" id="CP099490">
    <property type="protein sequence ID" value="USQ77063.1"/>
    <property type="molecule type" value="Genomic_DNA"/>
</dbReference>
<comment type="similarity">
    <text evidence="1">Belongs to the bacterial solute-binding protein 1 family.</text>
</comment>
<evidence type="ECO:0000313" key="7">
    <source>
        <dbReference type="Proteomes" id="UP001056535"/>
    </source>
</evidence>
<evidence type="ECO:0000256" key="3">
    <source>
        <dbReference type="ARBA" id="ARBA00022729"/>
    </source>
</evidence>
<keyword evidence="3 5" id="KW-0732">Signal</keyword>
<evidence type="ECO:0000256" key="4">
    <source>
        <dbReference type="SAM" id="MobiDB-lite"/>
    </source>
</evidence>
<dbReference type="Gene3D" id="3.40.190.10">
    <property type="entry name" value="Periplasmic binding protein-like II"/>
    <property type="match status" value="2"/>
</dbReference>
<feature type="signal peptide" evidence="5">
    <location>
        <begin position="1"/>
        <end position="24"/>
    </location>
</feature>
<dbReference type="PANTHER" id="PTHR43649">
    <property type="entry name" value="ARABINOSE-BINDING PROTEIN-RELATED"/>
    <property type="match status" value="1"/>
</dbReference>
<gene>
    <name evidence="6" type="ORF">NF557_03855</name>
</gene>
<dbReference type="SUPFAM" id="SSF53850">
    <property type="entry name" value="Periplasmic binding protein-like II"/>
    <property type="match status" value="1"/>
</dbReference>
<evidence type="ECO:0000256" key="5">
    <source>
        <dbReference type="SAM" id="SignalP"/>
    </source>
</evidence>
<evidence type="ECO:0000313" key="6">
    <source>
        <dbReference type="EMBL" id="USQ77063.1"/>
    </source>
</evidence>
<name>A0ABY4YK23_9MICO</name>
<feature type="compositionally biased region" description="Polar residues" evidence="4">
    <location>
        <begin position="407"/>
        <end position="416"/>
    </location>
</feature>
<keyword evidence="7" id="KW-1185">Reference proteome</keyword>
<dbReference type="InterPro" id="IPR050490">
    <property type="entry name" value="Bact_solute-bd_prot1"/>
</dbReference>
<dbReference type="Proteomes" id="UP001056535">
    <property type="component" value="Chromosome"/>
</dbReference>
<dbReference type="Pfam" id="PF01547">
    <property type="entry name" value="SBP_bac_1"/>
    <property type="match status" value="1"/>
</dbReference>
<protein>
    <submittedName>
        <fullName evidence="6">Extracellular solute-binding protein</fullName>
    </submittedName>
</protein>
<accession>A0ABY4YK23</accession>
<keyword evidence="2" id="KW-0813">Transport</keyword>